<dbReference type="Pfam" id="PF06714">
    <property type="entry name" value="Gp5_OB"/>
    <property type="match status" value="1"/>
</dbReference>
<organism evidence="3">
    <name type="scientific">marine metagenome</name>
    <dbReference type="NCBI Taxonomy" id="408172"/>
    <lineage>
        <taxon>unclassified sequences</taxon>
        <taxon>metagenomes</taxon>
        <taxon>ecological metagenomes</taxon>
    </lineage>
</organism>
<feature type="domain" description="Protein Gp5 N-terminal OB-fold" evidence="2">
    <location>
        <begin position="39"/>
        <end position="127"/>
    </location>
</feature>
<dbReference type="AlphaFoldDB" id="A0A382CBJ8"/>
<evidence type="ECO:0000256" key="1">
    <source>
        <dbReference type="SAM" id="MobiDB-lite"/>
    </source>
</evidence>
<dbReference type="InterPro" id="IPR009590">
    <property type="entry name" value="Gp5_OB_N"/>
</dbReference>
<feature type="compositionally biased region" description="Basic and acidic residues" evidence="1">
    <location>
        <begin position="210"/>
        <end position="225"/>
    </location>
</feature>
<evidence type="ECO:0000259" key="2">
    <source>
        <dbReference type="Pfam" id="PF06714"/>
    </source>
</evidence>
<reference evidence="3" key="1">
    <citation type="submission" date="2018-05" db="EMBL/GenBank/DDBJ databases">
        <authorList>
            <person name="Lanie J.A."/>
            <person name="Ng W.-L."/>
            <person name="Kazmierczak K.M."/>
            <person name="Andrzejewski T.M."/>
            <person name="Davidsen T.M."/>
            <person name="Wayne K.J."/>
            <person name="Tettelin H."/>
            <person name="Glass J.I."/>
            <person name="Rusch D."/>
            <person name="Podicherti R."/>
            <person name="Tsui H.-C.T."/>
            <person name="Winkler M.E."/>
        </authorList>
    </citation>
    <scope>NUCLEOTIDE SEQUENCE</scope>
</reference>
<feature type="non-terminal residue" evidence="3">
    <location>
        <position position="296"/>
    </location>
</feature>
<feature type="region of interest" description="Disordered" evidence="1">
    <location>
        <begin position="168"/>
        <end position="229"/>
    </location>
</feature>
<proteinExistence type="predicted"/>
<dbReference type="SUPFAM" id="SSF69255">
    <property type="entry name" value="gp5 N-terminal domain-like"/>
    <property type="match status" value="1"/>
</dbReference>
<name>A0A382CBJ8_9ZZZZ</name>
<protein>
    <recommendedName>
        <fullName evidence="2">Protein Gp5 N-terminal OB-fold domain-containing protein</fullName>
    </recommendedName>
</protein>
<gene>
    <name evidence="3" type="ORF">METZ01_LOCUS175591</name>
</gene>
<accession>A0A382CBJ8</accession>
<dbReference type="Gene3D" id="2.40.50.260">
    <property type="entry name" value="Nucleic acid-binding protein domain"/>
    <property type="match status" value="1"/>
</dbReference>
<evidence type="ECO:0000313" key="3">
    <source>
        <dbReference type="EMBL" id="SVB22737.1"/>
    </source>
</evidence>
<dbReference type="EMBL" id="UINC01033440">
    <property type="protein sequence ID" value="SVB22737.1"/>
    <property type="molecule type" value="Genomic_DNA"/>
</dbReference>
<sequence length="296" mass="32776">MAEFMGKDGFVWWQGVVEDRYDPLYLGRCRIRILGWHTEDKTDMPTESLPWAYPVQPIISAAQTGVGISPTGPVEGTWVVGFYRDGEQAQEPVFFGTLGGIPSLDSKILPDKGFADPRGDTTGPVHPQLKRLKKDAPKNILTFNVDDPERNIPYPPVELKHYLSRTDADANINPKDPFKPSNKKNLSSAAKGGAVSVVMEEQMTRSTYPRTEHLGEPTTPREARGKSGTPAVEFAKGIHGQKMKNWSLTGGDKGLKKAKKEILIDPESGDVISQTAGRWYEPRPISLYGAVYPYNH</sequence>